<protein>
    <submittedName>
        <fullName evidence="2">Uncharacterized protein</fullName>
    </submittedName>
</protein>
<sequence>MWLNILYSLFGLLNRFLLFPLGDQVVALFACGATAGLPVEIVVFSLLACGATVVLTGLLASCVGTAVSLISGVRIVKSGWVGLGAATAACGAPSTYQTIPDRSWARGMSNSSPVTKP</sequence>
<evidence type="ECO:0000313" key="2">
    <source>
        <dbReference type="EMBL" id="CAG6613001.1"/>
    </source>
</evidence>
<feature type="transmembrane region" description="Helical" evidence="1">
    <location>
        <begin position="41"/>
        <end position="70"/>
    </location>
</feature>
<proteinExistence type="predicted"/>
<keyword evidence="1" id="KW-0812">Transmembrane</keyword>
<keyword evidence="1" id="KW-1133">Transmembrane helix</keyword>
<keyword evidence="1" id="KW-0472">Membrane</keyword>
<reference evidence="2" key="1">
    <citation type="submission" date="2021-05" db="EMBL/GenBank/DDBJ databases">
        <authorList>
            <person name="Alioto T."/>
            <person name="Alioto T."/>
            <person name="Gomez Garrido J."/>
        </authorList>
    </citation>
    <scope>NUCLEOTIDE SEQUENCE</scope>
</reference>
<organism evidence="2">
    <name type="scientific">Cacopsylla melanoneura</name>
    <dbReference type="NCBI Taxonomy" id="428564"/>
    <lineage>
        <taxon>Eukaryota</taxon>
        <taxon>Metazoa</taxon>
        <taxon>Ecdysozoa</taxon>
        <taxon>Arthropoda</taxon>
        <taxon>Hexapoda</taxon>
        <taxon>Insecta</taxon>
        <taxon>Pterygota</taxon>
        <taxon>Neoptera</taxon>
        <taxon>Paraneoptera</taxon>
        <taxon>Hemiptera</taxon>
        <taxon>Sternorrhyncha</taxon>
        <taxon>Psylloidea</taxon>
        <taxon>Psyllidae</taxon>
        <taxon>Psyllinae</taxon>
        <taxon>Cacopsylla</taxon>
    </lineage>
</organism>
<evidence type="ECO:0000256" key="1">
    <source>
        <dbReference type="SAM" id="Phobius"/>
    </source>
</evidence>
<dbReference type="EMBL" id="HBUF01026265">
    <property type="protein sequence ID" value="CAG6613001.1"/>
    <property type="molecule type" value="Transcribed_RNA"/>
</dbReference>
<accession>A0A8D8LPX3</accession>
<dbReference type="AlphaFoldDB" id="A0A8D8LPX3"/>
<name>A0A8D8LPX3_9HEMI</name>